<feature type="region of interest" description="Disordered" evidence="1">
    <location>
        <begin position="58"/>
        <end position="159"/>
    </location>
</feature>
<feature type="compositionally biased region" description="Basic residues" evidence="1">
    <location>
        <begin position="96"/>
        <end position="105"/>
    </location>
</feature>
<evidence type="ECO:0000256" key="1">
    <source>
        <dbReference type="SAM" id="MobiDB-lite"/>
    </source>
</evidence>
<name>A0ABQ9TQ69_SAGOE</name>
<gene>
    <name evidence="2" type="ORF">P7K49_032837</name>
</gene>
<sequence length="236" mass="25164">MGPAIPGPSSQDRALHLRTACLVVSGCGPGLLAIDHPTACPRPCPCSLHAPSPDSLQEEVGVNAVTASKDECEDTKTEAQAEEDGAEGQEQDKKSPRPRKKKHKKEKEERTKGKKKSKKQPPGSEEAAGEAAREPVQNGAPEEEPLPRPRPTPGLLAGCGLLRTPAASMRERTEQIPEEAEPESSYSLLAENSYIKMVSGGCSVPWGRAGQRMLFGVGLCRTRPGPQVLHAGVARE</sequence>
<feature type="compositionally biased region" description="Basic and acidic residues" evidence="1">
    <location>
        <begin position="68"/>
        <end position="79"/>
    </location>
</feature>
<feature type="compositionally biased region" description="Acidic residues" evidence="1">
    <location>
        <begin position="80"/>
        <end position="89"/>
    </location>
</feature>
<evidence type="ECO:0000313" key="3">
    <source>
        <dbReference type="Proteomes" id="UP001266305"/>
    </source>
</evidence>
<dbReference type="Proteomes" id="UP001266305">
    <property type="component" value="Unassembled WGS sequence"/>
</dbReference>
<feature type="compositionally biased region" description="Low complexity" evidence="1">
    <location>
        <begin position="120"/>
        <end position="130"/>
    </location>
</feature>
<dbReference type="EMBL" id="JASSZA010000019">
    <property type="protein sequence ID" value="KAK2086930.1"/>
    <property type="molecule type" value="Genomic_DNA"/>
</dbReference>
<comment type="caution">
    <text evidence="2">The sequence shown here is derived from an EMBL/GenBank/DDBJ whole genome shotgun (WGS) entry which is preliminary data.</text>
</comment>
<keyword evidence="3" id="KW-1185">Reference proteome</keyword>
<accession>A0ABQ9TQ69</accession>
<evidence type="ECO:0000313" key="2">
    <source>
        <dbReference type="EMBL" id="KAK2086930.1"/>
    </source>
</evidence>
<proteinExistence type="predicted"/>
<reference evidence="2 3" key="1">
    <citation type="submission" date="2023-05" db="EMBL/GenBank/DDBJ databases">
        <title>B98-5 Cell Line De Novo Hybrid Assembly: An Optical Mapping Approach.</title>
        <authorList>
            <person name="Kananen K."/>
            <person name="Auerbach J.A."/>
            <person name="Kautto E."/>
            <person name="Blachly J.S."/>
        </authorList>
    </citation>
    <scope>NUCLEOTIDE SEQUENCE [LARGE SCALE GENOMIC DNA]</scope>
    <source>
        <strain evidence="2">B95-8</strain>
        <tissue evidence="2">Cell line</tissue>
    </source>
</reference>
<protein>
    <submittedName>
        <fullName evidence="2">Uncharacterized protein</fullName>
    </submittedName>
</protein>
<organism evidence="2 3">
    <name type="scientific">Saguinus oedipus</name>
    <name type="common">Cotton-top tamarin</name>
    <name type="synonym">Oedipomidas oedipus</name>
    <dbReference type="NCBI Taxonomy" id="9490"/>
    <lineage>
        <taxon>Eukaryota</taxon>
        <taxon>Metazoa</taxon>
        <taxon>Chordata</taxon>
        <taxon>Craniata</taxon>
        <taxon>Vertebrata</taxon>
        <taxon>Euteleostomi</taxon>
        <taxon>Mammalia</taxon>
        <taxon>Eutheria</taxon>
        <taxon>Euarchontoglires</taxon>
        <taxon>Primates</taxon>
        <taxon>Haplorrhini</taxon>
        <taxon>Platyrrhini</taxon>
        <taxon>Cebidae</taxon>
        <taxon>Callitrichinae</taxon>
        <taxon>Saguinus</taxon>
    </lineage>
</organism>